<feature type="chain" id="PRO_5008406039" evidence="8">
    <location>
        <begin position="17"/>
        <end position="432"/>
    </location>
</feature>
<evidence type="ECO:0000256" key="1">
    <source>
        <dbReference type="ARBA" id="ARBA00004141"/>
    </source>
</evidence>
<dbReference type="EMBL" id="AJWK01018257">
    <property type="status" value="NOT_ANNOTATED_CDS"/>
    <property type="molecule type" value="Genomic_DNA"/>
</dbReference>
<feature type="transmembrane region" description="Helical" evidence="7">
    <location>
        <begin position="402"/>
        <end position="425"/>
    </location>
</feature>
<feature type="region of interest" description="Disordered" evidence="6">
    <location>
        <begin position="328"/>
        <end position="349"/>
    </location>
</feature>
<dbReference type="PANTHER" id="PTHR10383">
    <property type="entry name" value="SERINE INCORPORATOR"/>
    <property type="match status" value="1"/>
</dbReference>
<evidence type="ECO:0000256" key="8">
    <source>
        <dbReference type="SAM" id="SignalP"/>
    </source>
</evidence>
<feature type="transmembrane region" description="Helical" evidence="7">
    <location>
        <begin position="241"/>
        <end position="262"/>
    </location>
</feature>
<dbReference type="VEuPathDB" id="VectorBase:LLOJ005751"/>
<evidence type="ECO:0000256" key="7">
    <source>
        <dbReference type="SAM" id="Phobius"/>
    </source>
</evidence>
<dbReference type="InterPro" id="IPR005016">
    <property type="entry name" value="TDE1/TMS"/>
</dbReference>
<accession>A0A1B0CM63</accession>
<dbReference type="PANTHER" id="PTHR10383:SF9">
    <property type="entry name" value="SERINE INCORPORATOR, ISOFORM F"/>
    <property type="match status" value="1"/>
</dbReference>
<feature type="transmembrane region" description="Helical" evidence="7">
    <location>
        <begin position="133"/>
        <end position="153"/>
    </location>
</feature>
<feature type="signal peptide" evidence="8">
    <location>
        <begin position="1"/>
        <end position="16"/>
    </location>
</feature>
<dbReference type="EnsemblMetazoa" id="LLOJ005751-RA">
    <property type="protein sequence ID" value="LLOJ005751-PA"/>
    <property type="gene ID" value="LLOJ005751"/>
</dbReference>
<keyword evidence="10" id="KW-1185">Reference proteome</keyword>
<dbReference type="EMBL" id="AJWK01018258">
    <property type="status" value="NOT_ANNOTATED_CDS"/>
    <property type="molecule type" value="Genomic_DNA"/>
</dbReference>
<protein>
    <submittedName>
        <fullName evidence="9">Uncharacterized protein</fullName>
    </submittedName>
</protein>
<keyword evidence="5 7" id="KW-0472">Membrane</keyword>
<reference evidence="9" key="1">
    <citation type="submission" date="2020-05" db="UniProtKB">
        <authorList>
            <consortium name="EnsemblMetazoa"/>
        </authorList>
    </citation>
    <scope>IDENTIFICATION</scope>
    <source>
        <strain evidence="9">Jacobina</strain>
    </source>
</reference>
<dbReference type="Pfam" id="PF03348">
    <property type="entry name" value="Serinc"/>
    <property type="match status" value="2"/>
</dbReference>
<organism evidence="9 10">
    <name type="scientific">Lutzomyia longipalpis</name>
    <name type="common">Sand fly</name>
    <dbReference type="NCBI Taxonomy" id="7200"/>
    <lineage>
        <taxon>Eukaryota</taxon>
        <taxon>Metazoa</taxon>
        <taxon>Ecdysozoa</taxon>
        <taxon>Arthropoda</taxon>
        <taxon>Hexapoda</taxon>
        <taxon>Insecta</taxon>
        <taxon>Pterygota</taxon>
        <taxon>Neoptera</taxon>
        <taxon>Endopterygota</taxon>
        <taxon>Diptera</taxon>
        <taxon>Nematocera</taxon>
        <taxon>Psychodoidea</taxon>
        <taxon>Psychodidae</taxon>
        <taxon>Lutzomyia</taxon>
        <taxon>Lutzomyia</taxon>
    </lineage>
</organism>
<feature type="transmembrane region" description="Helical" evidence="7">
    <location>
        <begin position="203"/>
        <end position="229"/>
    </location>
</feature>
<proteinExistence type="inferred from homology"/>
<dbReference type="GO" id="GO:0016020">
    <property type="term" value="C:membrane"/>
    <property type="evidence" value="ECO:0007669"/>
    <property type="project" value="UniProtKB-SubCell"/>
</dbReference>
<feature type="transmembrane region" description="Helical" evidence="7">
    <location>
        <begin position="360"/>
        <end position="381"/>
    </location>
</feature>
<dbReference type="Proteomes" id="UP000092461">
    <property type="component" value="Unassembled WGS sequence"/>
</dbReference>
<evidence type="ECO:0000256" key="2">
    <source>
        <dbReference type="ARBA" id="ARBA00006665"/>
    </source>
</evidence>
<feature type="transmembrane region" description="Helical" evidence="7">
    <location>
        <begin position="297"/>
        <end position="314"/>
    </location>
</feature>
<sequence length="432" mass="46984">MGAVLGLCSAAQMACCCTGTAVSLCCNACPSCKNSTSSRLMYAIMLLFGAILGAIALAPGLQDTLRKVPFCANSTSTASLVIPSAYSSIDCSSAVGYLAVYRICFALVCFFLLMAVMMVGVRSSQDPRAPIQNGFWGMKFLIVIGITIGAFFIPEGNFGYTWMWIGLIGGLAFILVQLVLIVDFAHTWAESWVSNYEENESRGWYCALLSATGLQYILAITGIVMLYIYYTVSNDCALNKFFISINLIFCVIVSVVSVLPAVQERLPKSGLLQNRVCNPGFLGIVGEHSNKVTFDKTSIIGLIIWMFCVLYSSLRSASQVARVANPDPEKQATLTEDDSKPATAGDADGKVWDNEESGVAYSWTLFHVVFATATLYVMMTLTNWYQPNSTLETMNANAASMWVKIISSWLCLALYAWSLVAPIVLSDRDFGV</sequence>
<evidence type="ECO:0000256" key="3">
    <source>
        <dbReference type="ARBA" id="ARBA00022692"/>
    </source>
</evidence>
<dbReference type="AlphaFoldDB" id="A0A1B0CM63"/>
<keyword evidence="8" id="KW-0732">Signal</keyword>
<feature type="transmembrane region" description="Helical" evidence="7">
    <location>
        <begin position="159"/>
        <end position="182"/>
    </location>
</feature>
<feature type="transmembrane region" description="Helical" evidence="7">
    <location>
        <begin position="95"/>
        <end position="121"/>
    </location>
</feature>
<keyword evidence="3 7" id="KW-0812">Transmembrane</keyword>
<evidence type="ECO:0000313" key="9">
    <source>
        <dbReference type="EnsemblMetazoa" id="LLOJ005751-PA"/>
    </source>
</evidence>
<evidence type="ECO:0000313" key="10">
    <source>
        <dbReference type="Proteomes" id="UP000092461"/>
    </source>
</evidence>
<name>A0A1B0CM63_LUTLO</name>
<feature type="transmembrane region" description="Helical" evidence="7">
    <location>
        <begin position="40"/>
        <end position="58"/>
    </location>
</feature>
<evidence type="ECO:0000256" key="6">
    <source>
        <dbReference type="SAM" id="MobiDB-lite"/>
    </source>
</evidence>
<keyword evidence="4 7" id="KW-1133">Transmembrane helix</keyword>
<comment type="subcellular location">
    <subcellularLocation>
        <location evidence="1">Membrane</location>
        <topology evidence="1">Multi-pass membrane protein</topology>
    </subcellularLocation>
</comment>
<comment type="similarity">
    <text evidence="2">Belongs to the TDE1 family.</text>
</comment>
<evidence type="ECO:0000256" key="4">
    <source>
        <dbReference type="ARBA" id="ARBA00022989"/>
    </source>
</evidence>
<evidence type="ECO:0000256" key="5">
    <source>
        <dbReference type="ARBA" id="ARBA00023136"/>
    </source>
</evidence>
<dbReference type="VEuPathDB" id="VectorBase:LLONM1_002034"/>